<accession>A0A4Y2WUW3</accession>
<sequence length="251" mass="28773">ASKSHIYTSIAGTSNLRSFSFRIHPINSIFTAEAFAICQAIDDLSVPDSDLLILTDSFLVLQALKNLSIKSPKVILRLAHKILMRAKFNQKIALVWIPGHSSITWNERADSVAKNVTESDLYIEWIVVEDICSYYSNLSIQKPIENFRNSKYLQILADLPSILSLVPWLKNRREDVIITRILTRMIIIPALLHRFGLLNNPFCSVCNQGNTIEHILLICKMPHRRIFCLKLNLNLQVFFLVQSFSLYDLLF</sequence>
<dbReference type="Proteomes" id="UP000499080">
    <property type="component" value="Unassembled WGS sequence"/>
</dbReference>
<comment type="caution">
    <text evidence="2">The sequence shown here is derived from an EMBL/GenBank/DDBJ whole genome shotgun (WGS) entry which is preliminary data.</text>
</comment>
<evidence type="ECO:0000259" key="1">
    <source>
        <dbReference type="PROSITE" id="PS50879"/>
    </source>
</evidence>
<dbReference type="SUPFAM" id="SSF53098">
    <property type="entry name" value="Ribonuclease H-like"/>
    <property type="match status" value="1"/>
</dbReference>
<name>A0A4Y2WUW3_ARAVE</name>
<evidence type="ECO:0000313" key="2">
    <source>
        <dbReference type="EMBL" id="GBO41009.1"/>
    </source>
</evidence>
<gene>
    <name evidence="2" type="ORF">AVEN_91127_1</name>
</gene>
<feature type="non-terminal residue" evidence="2">
    <location>
        <position position="1"/>
    </location>
</feature>
<reference evidence="2 3" key="1">
    <citation type="journal article" date="2019" name="Sci. Rep.">
        <title>Orb-weaving spider Araneus ventricosus genome elucidates the spidroin gene catalogue.</title>
        <authorList>
            <person name="Kono N."/>
            <person name="Nakamura H."/>
            <person name="Ohtoshi R."/>
            <person name="Moran D.A.P."/>
            <person name="Shinohara A."/>
            <person name="Yoshida Y."/>
            <person name="Fujiwara M."/>
            <person name="Mori M."/>
            <person name="Tomita M."/>
            <person name="Arakawa K."/>
        </authorList>
    </citation>
    <scope>NUCLEOTIDE SEQUENCE [LARGE SCALE GENOMIC DNA]</scope>
</reference>
<dbReference type="Pfam" id="PF00075">
    <property type="entry name" value="RNase_H"/>
    <property type="match status" value="1"/>
</dbReference>
<dbReference type="AlphaFoldDB" id="A0A4Y2WUW3"/>
<dbReference type="InterPro" id="IPR002156">
    <property type="entry name" value="RNaseH_domain"/>
</dbReference>
<dbReference type="InterPro" id="IPR012337">
    <property type="entry name" value="RNaseH-like_sf"/>
</dbReference>
<dbReference type="PROSITE" id="PS50879">
    <property type="entry name" value="RNASE_H_1"/>
    <property type="match status" value="1"/>
</dbReference>
<dbReference type="GO" id="GO:0004523">
    <property type="term" value="F:RNA-DNA hybrid ribonuclease activity"/>
    <property type="evidence" value="ECO:0007669"/>
    <property type="project" value="InterPro"/>
</dbReference>
<feature type="domain" description="RNase H type-1" evidence="1">
    <location>
        <begin position="1"/>
        <end position="118"/>
    </location>
</feature>
<evidence type="ECO:0000313" key="3">
    <source>
        <dbReference type="Proteomes" id="UP000499080"/>
    </source>
</evidence>
<keyword evidence="3" id="KW-1185">Reference proteome</keyword>
<dbReference type="GO" id="GO:0003676">
    <property type="term" value="F:nucleic acid binding"/>
    <property type="evidence" value="ECO:0007669"/>
    <property type="project" value="InterPro"/>
</dbReference>
<dbReference type="EMBL" id="BGPR01066461">
    <property type="protein sequence ID" value="GBO41009.1"/>
    <property type="molecule type" value="Genomic_DNA"/>
</dbReference>
<protein>
    <recommendedName>
        <fullName evidence="1">RNase H type-1 domain-containing protein</fullName>
    </recommendedName>
</protein>
<organism evidence="2 3">
    <name type="scientific">Araneus ventricosus</name>
    <name type="common">Orbweaver spider</name>
    <name type="synonym">Epeira ventricosa</name>
    <dbReference type="NCBI Taxonomy" id="182803"/>
    <lineage>
        <taxon>Eukaryota</taxon>
        <taxon>Metazoa</taxon>
        <taxon>Ecdysozoa</taxon>
        <taxon>Arthropoda</taxon>
        <taxon>Chelicerata</taxon>
        <taxon>Arachnida</taxon>
        <taxon>Araneae</taxon>
        <taxon>Araneomorphae</taxon>
        <taxon>Entelegynae</taxon>
        <taxon>Araneoidea</taxon>
        <taxon>Araneidae</taxon>
        <taxon>Araneus</taxon>
    </lineage>
</organism>
<dbReference type="CDD" id="cd09276">
    <property type="entry name" value="Rnase_HI_RT_non_LTR"/>
    <property type="match status" value="1"/>
</dbReference>
<proteinExistence type="predicted"/>
<dbReference type="Gene3D" id="3.30.420.10">
    <property type="entry name" value="Ribonuclease H-like superfamily/Ribonuclease H"/>
    <property type="match status" value="1"/>
</dbReference>
<dbReference type="InterPro" id="IPR036397">
    <property type="entry name" value="RNaseH_sf"/>
</dbReference>